<gene>
    <name evidence="1" type="ORF">PUN28_009280</name>
</gene>
<dbReference type="Proteomes" id="UP001430953">
    <property type="component" value="Unassembled WGS sequence"/>
</dbReference>
<reference evidence="1 2" key="1">
    <citation type="submission" date="2023-03" db="EMBL/GenBank/DDBJ databases">
        <title>High recombination rates correlate with genetic variation in Cardiocondyla obscurior ants.</title>
        <authorList>
            <person name="Errbii M."/>
        </authorList>
    </citation>
    <scope>NUCLEOTIDE SEQUENCE [LARGE SCALE GENOMIC DNA]</scope>
    <source>
        <strain evidence="1">Alpha-2009</strain>
        <tissue evidence="1">Whole body</tissue>
    </source>
</reference>
<sequence length="132" mass="15555">MQRFRRGRIEQCSGALASLRIAFIFVLEFQLRSRHAGSDPGRLGVQSTKEINLSSGIVGWKLENSVFLKSFFYFFCFSLYRVFKNYYQYKYSPARVRISRNRRGARYATRTQYARVYTGNDKHNNTCSQYGR</sequence>
<organism evidence="1 2">
    <name type="scientific">Cardiocondyla obscurior</name>
    <dbReference type="NCBI Taxonomy" id="286306"/>
    <lineage>
        <taxon>Eukaryota</taxon>
        <taxon>Metazoa</taxon>
        <taxon>Ecdysozoa</taxon>
        <taxon>Arthropoda</taxon>
        <taxon>Hexapoda</taxon>
        <taxon>Insecta</taxon>
        <taxon>Pterygota</taxon>
        <taxon>Neoptera</taxon>
        <taxon>Endopterygota</taxon>
        <taxon>Hymenoptera</taxon>
        <taxon>Apocrita</taxon>
        <taxon>Aculeata</taxon>
        <taxon>Formicoidea</taxon>
        <taxon>Formicidae</taxon>
        <taxon>Myrmicinae</taxon>
        <taxon>Cardiocondyla</taxon>
    </lineage>
</organism>
<evidence type="ECO:0000313" key="2">
    <source>
        <dbReference type="Proteomes" id="UP001430953"/>
    </source>
</evidence>
<accession>A0AAW2FRQ9</accession>
<proteinExistence type="predicted"/>
<keyword evidence="2" id="KW-1185">Reference proteome</keyword>
<evidence type="ECO:0008006" key="3">
    <source>
        <dbReference type="Google" id="ProtNLM"/>
    </source>
</evidence>
<dbReference type="AlphaFoldDB" id="A0AAW2FRQ9"/>
<protein>
    <recommendedName>
        <fullName evidence="3">Secreted protein</fullName>
    </recommendedName>
</protein>
<evidence type="ECO:0000313" key="1">
    <source>
        <dbReference type="EMBL" id="KAL0118498.1"/>
    </source>
</evidence>
<dbReference type="EMBL" id="JADYXP020000008">
    <property type="protein sequence ID" value="KAL0118498.1"/>
    <property type="molecule type" value="Genomic_DNA"/>
</dbReference>
<name>A0AAW2FRQ9_9HYME</name>
<comment type="caution">
    <text evidence="1">The sequence shown here is derived from an EMBL/GenBank/DDBJ whole genome shotgun (WGS) entry which is preliminary data.</text>
</comment>